<feature type="domain" description="Ig-like" evidence="4">
    <location>
        <begin position="14"/>
        <end position="95"/>
    </location>
</feature>
<dbReference type="PANTHER" id="PTHR15297">
    <property type="entry name" value="IMMUNOGLOBULIN SUPERFAMILY MEMBER 6"/>
    <property type="match status" value="1"/>
</dbReference>
<dbReference type="PANTHER" id="PTHR15297:SF2">
    <property type="entry name" value="IMMUNOGLOBULIN SUPERFAMILY MEMBER 6"/>
    <property type="match status" value="1"/>
</dbReference>
<dbReference type="InterPro" id="IPR013783">
    <property type="entry name" value="Ig-like_fold"/>
</dbReference>
<feature type="transmembrane region" description="Helical" evidence="3">
    <location>
        <begin position="123"/>
        <end position="148"/>
    </location>
</feature>
<keyword evidence="1" id="KW-0393">Immunoglobulin domain</keyword>
<dbReference type="InterPro" id="IPR003599">
    <property type="entry name" value="Ig_sub"/>
</dbReference>
<evidence type="ECO:0000313" key="6">
    <source>
        <dbReference type="Proteomes" id="UP000193380"/>
    </source>
</evidence>
<dbReference type="InterPro" id="IPR036179">
    <property type="entry name" value="Ig-like_dom_sf"/>
</dbReference>
<dbReference type="CDD" id="cd00099">
    <property type="entry name" value="IgV"/>
    <property type="match status" value="1"/>
</dbReference>
<dbReference type="InterPro" id="IPR013151">
    <property type="entry name" value="Immunoglobulin_dom"/>
</dbReference>
<dbReference type="SMART" id="SM00409">
    <property type="entry name" value="IG"/>
    <property type="match status" value="1"/>
</dbReference>
<evidence type="ECO:0000259" key="4">
    <source>
        <dbReference type="PROSITE" id="PS50835"/>
    </source>
</evidence>
<feature type="compositionally biased region" description="Polar residues" evidence="2">
    <location>
        <begin position="197"/>
        <end position="206"/>
    </location>
</feature>
<keyword evidence="3" id="KW-1133">Transmembrane helix</keyword>
<dbReference type="PROSITE" id="PS50835">
    <property type="entry name" value="IG_LIKE"/>
    <property type="match status" value="1"/>
</dbReference>
<feature type="compositionally biased region" description="Basic and acidic residues" evidence="2">
    <location>
        <begin position="207"/>
        <end position="221"/>
    </location>
</feature>
<dbReference type="EMBL" id="FR909267">
    <property type="protein sequence ID" value="CDQ89152.1"/>
    <property type="molecule type" value="Genomic_DNA"/>
</dbReference>
<reference evidence="5" key="2">
    <citation type="submission" date="2014-03" db="EMBL/GenBank/DDBJ databases">
        <authorList>
            <person name="Genoscope - CEA"/>
        </authorList>
    </citation>
    <scope>NUCLEOTIDE SEQUENCE</scope>
</reference>
<keyword evidence="3" id="KW-0812">Transmembrane</keyword>
<sequence length="221" mass="25074">MIILIMENKENCPPGLSLHQPDDIIWRIGGQSASLPCNIAYDTNRNIDFLWFVFKQDAHHSVDLITQQHKYSLERNSLHINSLQANDSGVYHCAALFRDVVCSGAQEIGQGTTLVVRERGVQMAWHVLLWLLFVLLVLYSLAILILIIRKKTGKDIAVCRGTQKSDIQKNKVRVQFGAVVQELYGKRNLRSNKKNPNHSGPAQNKVESPHSNHPEDIYQNQ</sequence>
<proteinExistence type="predicted"/>
<evidence type="ECO:0000313" key="5">
    <source>
        <dbReference type="EMBL" id="CDQ89152.1"/>
    </source>
</evidence>
<name>A0A060YC98_ONCMY</name>
<feature type="region of interest" description="Disordered" evidence="2">
    <location>
        <begin position="189"/>
        <end position="221"/>
    </location>
</feature>
<dbReference type="Gene3D" id="2.60.40.10">
    <property type="entry name" value="Immunoglobulins"/>
    <property type="match status" value="1"/>
</dbReference>
<keyword evidence="3" id="KW-0472">Membrane</keyword>
<organism evidence="5 6">
    <name type="scientific">Oncorhynchus mykiss</name>
    <name type="common">Rainbow trout</name>
    <name type="synonym">Salmo gairdneri</name>
    <dbReference type="NCBI Taxonomy" id="8022"/>
    <lineage>
        <taxon>Eukaryota</taxon>
        <taxon>Metazoa</taxon>
        <taxon>Chordata</taxon>
        <taxon>Craniata</taxon>
        <taxon>Vertebrata</taxon>
        <taxon>Euteleostomi</taxon>
        <taxon>Actinopterygii</taxon>
        <taxon>Neopterygii</taxon>
        <taxon>Teleostei</taxon>
        <taxon>Protacanthopterygii</taxon>
        <taxon>Salmoniformes</taxon>
        <taxon>Salmonidae</taxon>
        <taxon>Salmoninae</taxon>
        <taxon>Oncorhynchus</taxon>
    </lineage>
</organism>
<accession>A0A060YC98</accession>
<evidence type="ECO:0000256" key="1">
    <source>
        <dbReference type="ARBA" id="ARBA00023319"/>
    </source>
</evidence>
<dbReference type="InterPro" id="IPR039089">
    <property type="entry name" value="IGSF6"/>
</dbReference>
<dbReference type="STRING" id="8022.A0A060YC98"/>
<dbReference type="Proteomes" id="UP000193380">
    <property type="component" value="Unassembled WGS sequence"/>
</dbReference>
<dbReference type="PaxDb" id="8022-A0A060YC98"/>
<dbReference type="SUPFAM" id="SSF48726">
    <property type="entry name" value="Immunoglobulin"/>
    <property type="match status" value="1"/>
</dbReference>
<gene>
    <name evidence="5" type="ORF">GSONMT00040269001</name>
</gene>
<dbReference type="Pfam" id="PF00047">
    <property type="entry name" value="ig"/>
    <property type="match status" value="1"/>
</dbReference>
<evidence type="ECO:0000256" key="3">
    <source>
        <dbReference type="SAM" id="Phobius"/>
    </source>
</evidence>
<dbReference type="AlphaFoldDB" id="A0A060YC98"/>
<protein>
    <recommendedName>
        <fullName evidence="4">Ig-like domain-containing protein</fullName>
    </recommendedName>
</protein>
<dbReference type="InterPro" id="IPR007110">
    <property type="entry name" value="Ig-like_dom"/>
</dbReference>
<reference evidence="5" key="1">
    <citation type="journal article" date="2014" name="Nat. Commun.">
        <title>The rainbow trout genome provides novel insights into evolution after whole-genome duplication in vertebrates.</title>
        <authorList>
            <person name="Berthelot C."/>
            <person name="Brunet F."/>
            <person name="Chalopin D."/>
            <person name="Juanchich A."/>
            <person name="Bernard M."/>
            <person name="Noel B."/>
            <person name="Bento P."/>
            <person name="Da Silva C."/>
            <person name="Labadie K."/>
            <person name="Alberti A."/>
            <person name="Aury J.M."/>
            <person name="Louis A."/>
            <person name="Dehais P."/>
            <person name="Bardou P."/>
            <person name="Montfort J."/>
            <person name="Klopp C."/>
            <person name="Cabau C."/>
            <person name="Gaspin C."/>
            <person name="Thorgaard G.H."/>
            <person name="Boussaha M."/>
            <person name="Quillet E."/>
            <person name="Guyomard R."/>
            <person name="Galiana D."/>
            <person name="Bobe J."/>
            <person name="Volff J.N."/>
            <person name="Genet C."/>
            <person name="Wincker P."/>
            <person name="Jaillon O."/>
            <person name="Roest Crollius H."/>
            <person name="Guiguen Y."/>
        </authorList>
    </citation>
    <scope>NUCLEOTIDE SEQUENCE [LARGE SCALE GENOMIC DNA]</scope>
</reference>
<evidence type="ECO:0000256" key="2">
    <source>
        <dbReference type="SAM" id="MobiDB-lite"/>
    </source>
</evidence>